<dbReference type="STRING" id="394096.DB31_1287"/>
<dbReference type="Proteomes" id="UP000028725">
    <property type="component" value="Unassembled WGS sequence"/>
</dbReference>
<name>A0A085WEV9_9BACT</name>
<dbReference type="AlphaFoldDB" id="A0A085WEV9"/>
<protein>
    <submittedName>
        <fullName evidence="2">RNA ligase, phage-associated</fullName>
    </submittedName>
</protein>
<dbReference type="SUPFAM" id="SSF56091">
    <property type="entry name" value="DNA ligase/mRNA capping enzyme, catalytic domain"/>
    <property type="match status" value="1"/>
</dbReference>
<evidence type="ECO:0000313" key="2">
    <source>
        <dbReference type="EMBL" id="KFE66222.1"/>
    </source>
</evidence>
<gene>
    <name evidence="2" type="ORF">DB31_1287</name>
</gene>
<keyword evidence="3" id="KW-1185">Reference proteome</keyword>
<dbReference type="InterPro" id="IPR021122">
    <property type="entry name" value="RNA_ligase_dom_REL/Rnl2"/>
</dbReference>
<feature type="domain" description="RNA ligase" evidence="1">
    <location>
        <begin position="35"/>
        <end position="234"/>
    </location>
</feature>
<evidence type="ECO:0000259" key="1">
    <source>
        <dbReference type="Pfam" id="PF09414"/>
    </source>
</evidence>
<dbReference type="OrthoDB" id="1060685at2"/>
<dbReference type="Pfam" id="PF09414">
    <property type="entry name" value="RNA_ligase"/>
    <property type="match status" value="1"/>
</dbReference>
<dbReference type="EMBL" id="JMCB01000011">
    <property type="protein sequence ID" value="KFE66222.1"/>
    <property type="molecule type" value="Genomic_DNA"/>
</dbReference>
<sequence>MADTDPSHTHYEKIAERPEQWGLEDRGYRALKKSPWVVTEKIHGANFALLSDGQVVRCAKRKALLAEGEDFFGHTALLPRLVPAVLRLQARVRERHPDAVRMTLYGELFGGAYPHPDVPTVPGVQAVQTGVYYSPRIEFCAFDLAREDARGERHYLDYEVLLRLCEEEGVLAAKPLFVGSYEEALEFPTGFESQVPGWLGLPPLPGNLAEGVVLKPRMDLWVPSAKGRVRPVLKHKIAQFAEDERFHGAAKWKPAPVQGAWLSEEDLRGLATGYANEARLASAVSKLGPPPSESSPEAEALRRLLEEDILEQLETDAGDSLRALAPEPKASLEAHVRREAEDLCTLYFALRDGEVGNR</sequence>
<evidence type="ECO:0000313" key="3">
    <source>
        <dbReference type="Proteomes" id="UP000028725"/>
    </source>
</evidence>
<keyword evidence="2" id="KW-0436">Ligase</keyword>
<proteinExistence type="predicted"/>
<dbReference type="RefSeq" id="WP_044192915.1">
    <property type="nucleotide sequence ID" value="NZ_JMCB01000011.1"/>
</dbReference>
<dbReference type="GO" id="GO:0016874">
    <property type="term" value="F:ligase activity"/>
    <property type="evidence" value="ECO:0007669"/>
    <property type="project" value="UniProtKB-KW"/>
</dbReference>
<reference evidence="2 3" key="1">
    <citation type="submission" date="2014-04" db="EMBL/GenBank/DDBJ databases">
        <title>Genome assembly of Hyalangium minutum DSM 14724.</title>
        <authorList>
            <person name="Sharma G."/>
            <person name="Subramanian S."/>
        </authorList>
    </citation>
    <scope>NUCLEOTIDE SEQUENCE [LARGE SCALE GENOMIC DNA]</scope>
    <source>
        <strain evidence="2 3">DSM 14724</strain>
    </source>
</reference>
<dbReference type="PATRIC" id="fig|394096.3.peg.5628"/>
<organism evidence="2 3">
    <name type="scientific">Hyalangium minutum</name>
    <dbReference type="NCBI Taxonomy" id="394096"/>
    <lineage>
        <taxon>Bacteria</taxon>
        <taxon>Pseudomonadati</taxon>
        <taxon>Myxococcota</taxon>
        <taxon>Myxococcia</taxon>
        <taxon>Myxococcales</taxon>
        <taxon>Cystobacterineae</taxon>
        <taxon>Archangiaceae</taxon>
        <taxon>Hyalangium</taxon>
    </lineage>
</organism>
<accession>A0A085WEV9</accession>
<dbReference type="Gene3D" id="3.30.1490.70">
    <property type="match status" value="1"/>
</dbReference>
<comment type="caution">
    <text evidence="2">The sequence shown here is derived from an EMBL/GenBank/DDBJ whole genome shotgun (WGS) entry which is preliminary data.</text>
</comment>
<dbReference type="Gene3D" id="3.30.470.30">
    <property type="entry name" value="DNA ligase/mRNA capping enzyme"/>
    <property type="match status" value="1"/>
</dbReference>